<name>A0A563EIR1_9PSEU</name>
<feature type="compositionally biased region" description="Polar residues" evidence="2">
    <location>
        <begin position="93"/>
        <end position="103"/>
    </location>
</feature>
<dbReference type="NCBIfam" id="TIGR03930">
    <property type="entry name" value="WXG100_ESAT6"/>
    <property type="match status" value="1"/>
</dbReference>
<comment type="similarity">
    <text evidence="1">Belongs to the WXG100 family.</text>
</comment>
<keyword evidence="4" id="KW-1185">Reference proteome</keyword>
<organism evidence="3 4">
    <name type="scientific">Lentzea tibetensis</name>
    <dbReference type="NCBI Taxonomy" id="2591470"/>
    <lineage>
        <taxon>Bacteria</taxon>
        <taxon>Bacillati</taxon>
        <taxon>Actinomycetota</taxon>
        <taxon>Actinomycetes</taxon>
        <taxon>Pseudonocardiales</taxon>
        <taxon>Pseudonocardiaceae</taxon>
        <taxon>Lentzea</taxon>
    </lineage>
</organism>
<comment type="caution">
    <text evidence="3">The sequence shown here is derived from an EMBL/GenBank/DDBJ whole genome shotgun (WGS) entry which is preliminary data.</text>
</comment>
<dbReference type="Pfam" id="PF06013">
    <property type="entry name" value="WXG100"/>
    <property type="match status" value="1"/>
</dbReference>
<reference evidence="3 4" key="1">
    <citation type="submission" date="2019-07" db="EMBL/GenBank/DDBJ databases">
        <title>Lentzea xizangensis sp. nov., isolated from Qinghai-Tibetan Plateau Soils.</title>
        <authorList>
            <person name="Huang J."/>
        </authorList>
    </citation>
    <scope>NUCLEOTIDE SEQUENCE [LARGE SCALE GENOMIC DNA]</scope>
    <source>
        <strain evidence="3 4">FXJ1.1311</strain>
    </source>
</reference>
<feature type="region of interest" description="Disordered" evidence="2">
    <location>
        <begin position="81"/>
        <end position="103"/>
    </location>
</feature>
<proteinExistence type="inferred from homology"/>
<dbReference type="RefSeq" id="WP_146358749.1">
    <property type="nucleotide sequence ID" value="NZ_VOBR01000033.1"/>
</dbReference>
<evidence type="ECO:0000313" key="4">
    <source>
        <dbReference type="Proteomes" id="UP000316639"/>
    </source>
</evidence>
<evidence type="ECO:0000256" key="2">
    <source>
        <dbReference type="SAM" id="MobiDB-lite"/>
    </source>
</evidence>
<dbReference type="Proteomes" id="UP000316639">
    <property type="component" value="Unassembled WGS sequence"/>
</dbReference>
<dbReference type="AlphaFoldDB" id="A0A563EIR1"/>
<dbReference type="OrthoDB" id="4554345at2"/>
<dbReference type="InterPro" id="IPR036689">
    <property type="entry name" value="ESAT-6-like_sf"/>
</dbReference>
<dbReference type="EMBL" id="VOBR01000033">
    <property type="protein sequence ID" value="TWP46402.1"/>
    <property type="molecule type" value="Genomic_DNA"/>
</dbReference>
<protein>
    <recommendedName>
        <fullName evidence="1">ESAT-6-like protein</fullName>
    </recommendedName>
</protein>
<dbReference type="SUPFAM" id="SSF140453">
    <property type="entry name" value="EsxAB dimer-like"/>
    <property type="match status" value="1"/>
</dbReference>
<evidence type="ECO:0000313" key="3">
    <source>
        <dbReference type="EMBL" id="TWP46402.1"/>
    </source>
</evidence>
<gene>
    <name evidence="3" type="ORF">FKR81_36300</name>
</gene>
<sequence>MASGFAATPEELDQLVTDIRNVNDNVQGTLNSVRGTVDTVSGSWKGQAQQAFSTLMERYNTDAQKLQEALLTIADGISGTSTTMKQTEEEQGGSMNSIMNRLG</sequence>
<evidence type="ECO:0000256" key="1">
    <source>
        <dbReference type="RuleBase" id="RU362001"/>
    </source>
</evidence>
<dbReference type="InterPro" id="IPR010310">
    <property type="entry name" value="T7SS_ESAT-6-like"/>
</dbReference>
<dbReference type="Gene3D" id="1.10.287.1060">
    <property type="entry name" value="ESAT-6-like"/>
    <property type="match status" value="1"/>
</dbReference>
<accession>A0A563EIR1</accession>